<comment type="caution">
    <text evidence="5">The sequence shown here is derived from an EMBL/GenBank/DDBJ whole genome shotgun (WGS) entry which is preliminary data.</text>
</comment>
<dbReference type="PROSITE" id="PS51318">
    <property type="entry name" value="TAT"/>
    <property type="match status" value="1"/>
</dbReference>
<dbReference type="PANTHER" id="PTHR10587:SF133">
    <property type="entry name" value="CHITIN DEACETYLASE 1-RELATED"/>
    <property type="match status" value="1"/>
</dbReference>
<dbReference type="GO" id="GO:0046872">
    <property type="term" value="F:metal ion binding"/>
    <property type="evidence" value="ECO:0007669"/>
    <property type="project" value="UniProtKB-KW"/>
</dbReference>
<dbReference type="GO" id="GO:0016020">
    <property type="term" value="C:membrane"/>
    <property type="evidence" value="ECO:0007669"/>
    <property type="project" value="TreeGrafter"/>
</dbReference>
<reference evidence="5" key="1">
    <citation type="submission" date="2022-08" db="EMBL/GenBank/DDBJ databases">
        <authorList>
            <person name="Deng Y."/>
            <person name="Han X.-F."/>
            <person name="Zhang Y.-Q."/>
        </authorList>
    </citation>
    <scope>NUCLEOTIDE SEQUENCE</scope>
    <source>
        <strain evidence="5">CPCC 203407</strain>
    </source>
</reference>
<evidence type="ECO:0000313" key="5">
    <source>
        <dbReference type="EMBL" id="MCS5726473.1"/>
    </source>
</evidence>
<evidence type="ECO:0000256" key="1">
    <source>
        <dbReference type="ARBA" id="ARBA00022723"/>
    </source>
</evidence>
<dbReference type="GO" id="GO:0005975">
    <property type="term" value="P:carbohydrate metabolic process"/>
    <property type="evidence" value="ECO:0007669"/>
    <property type="project" value="InterPro"/>
</dbReference>
<accession>A0AA42BWL2</accession>
<feature type="chain" id="PRO_5041414317" evidence="3">
    <location>
        <begin position="42"/>
        <end position="545"/>
    </location>
</feature>
<gene>
    <name evidence="5" type="ORF">N1028_11270</name>
</gene>
<evidence type="ECO:0000313" key="6">
    <source>
        <dbReference type="Proteomes" id="UP001165587"/>
    </source>
</evidence>
<dbReference type="InterPro" id="IPR050248">
    <property type="entry name" value="Polysacc_deacetylase_ArnD"/>
</dbReference>
<dbReference type="Gene3D" id="3.20.20.370">
    <property type="entry name" value="Glycoside hydrolase/deacetylase"/>
    <property type="match status" value="1"/>
</dbReference>
<protein>
    <submittedName>
        <fullName evidence="5">Polysaccharide deacetylase family protein</fullName>
    </submittedName>
</protein>
<keyword evidence="3" id="KW-0732">Signal</keyword>
<dbReference type="InterPro" id="IPR006311">
    <property type="entry name" value="TAT_signal"/>
</dbReference>
<dbReference type="InterPro" id="IPR002509">
    <property type="entry name" value="NODB_dom"/>
</dbReference>
<dbReference type="InterPro" id="IPR011330">
    <property type="entry name" value="Glyco_hydro/deAcase_b/a-brl"/>
</dbReference>
<keyword evidence="1" id="KW-0479">Metal-binding</keyword>
<evidence type="ECO:0000256" key="3">
    <source>
        <dbReference type="SAM" id="SignalP"/>
    </source>
</evidence>
<keyword evidence="2" id="KW-0378">Hydrolase</keyword>
<dbReference type="GO" id="GO:0016810">
    <property type="term" value="F:hydrolase activity, acting on carbon-nitrogen (but not peptide) bonds"/>
    <property type="evidence" value="ECO:0007669"/>
    <property type="project" value="InterPro"/>
</dbReference>
<dbReference type="PANTHER" id="PTHR10587">
    <property type="entry name" value="GLYCOSYL TRANSFERASE-RELATED"/>
    <property type="match status" value="1"/>
</dbReference>
<evidence type="ECO:0000259" key="4">
    <source>
        <dbReference type="PROSITE" id="PS51677"/>
    </source>
</evidence>
<keyword evidence="6" id="KW-1185">Reference proteome</keyword>
<dbReference type="Proteomes" id="UP001165587">
    <property type="component" value="Unassembled WGS sequence"/>
</dbReference>
<dbReference type="PROSITE" id="PS51257">
    <property type="entry name" value="PROKAR_LIPOPROTEIN"/>
    <property type="match status" value="1"/>
</dbReference>
<feature type="signal peptide" evidence="3">
    <location>
        <begin position="1"/>
        <end position="41"/>
    </location>
</feature>
<dbReference type="PROSITE" id="PS51677">
    <property type="entry name" value="NODB"/>
    <property type="match status" value="1"/>
</dbReference>
<sequence>MSRTRTTPQRLGRRRRAGALASVLAVAALLAGCASIPPAPAGWAPREPAVPAVTVSGAATDIGEAAGAADPEPAPPTAAGLDVRLLFNADPAAAVGARWGEIPGNATFTGVVRSRVTDAIRSLEAATGVAYSPAADAPDLSPENRGCVAGSSTRPAAELVADPAHTPQGAAASVTVTCEVIAAVGTLLVEALRVTTASAGQVTADETTVYYADTMGSFVTTSDALISDDGLRTLLTETVQSLKVSAGALRPEMVQSVDDYPVEQLRSWFSLFSFAADGALVLHLTSEFTVPELDELGRLTRPDPLFVTLPPERAAALLSENGRLIQTALASGAAFTLPPGPTRGQEAVDCGLFACVAVTFDDGPGAHTEQILDDLDSRRAAATFYVQGYRSANNPSALARMQSTGHQIGNHTWDHPDLTKLTDEQIKAQLDRTSQAVQDATGSRPSTFRPPYGAVDERVLMQTDLPAILWTVDTNDWQLPDDPLLLDRAVQQPGPGSIVLLHDIHENTARLTPAVLDGLLGRGFTLVTVRQLLGTPAPHTTTTRG</sequence>
<dbReference type="EMBL" id="JANLCK010000005">
    <property type="protein sequence ID" value="MCS5726473.1"/>
    <property type="molecule type" value="Genomic_DNA"/>
</dbReference>
<name>A0AA42BWL2_9MICO</name>
<dbReference type="RefSeq" id="WP_259528844.1">
    <property type="nucleotide sequence ID" value="NZ_JANLCK010000005.1"/>
</dbReference>
<evidence type="ECO:0000256" key="2">
    <source>
        <dbReference type="ARBA" id="ARBA00022801"/>
    </source>
</evidence>
<dbReference type="SUPFAM" id="SSF88713">
    <property type="entry name" value="Glycoside hydrolase/deacetylase"/>
    <property type="match status" value="1"/>
</dbReference>
<dbReference type="Pfam" id="PF01522">
    <property type="entry name" value="Polysacc_deac_1"/>
    <property type="match status" value="1"/>
</dbReference>
<proteinExistence type="predicted"/>
<dbReference type="AlphaFoldDB" id="A0AA42BWL2"/>
<feature type="domain" description="NodB homology" evidence="4">
    <location>
        <begin position="354"/>
        <end position="527"/>
    </location>
</feature>
<organism evidence="5 6">
    <name type="scientific">Herbiconiux oxytropis</name>
    <dbReference type="NCBI Taxonomy" id="2970915"/>
    <lineage>
        <taxon>Bacteria</taxon>
        <taxon>Bacillati</taxon>
        <taxon>Actinomycetota</taxon>
        <taxon>Actinomycetes</taxon>
        <taxon>Micrococcales</taxon>
        <taxon>Microbacteriaceae</taxon>
        <taxon>Herbiconiux</taxon>
    </lineage>
</organism>